<keyword evidence="3 4" id="KW-0732">Signal</keyword>
<dbReference type="SUPFAM" id="SSF53850">
    <property type="entry name" value="Periplasmic binding protein-like II"/>
    <property type="match status" value="1"/>
</dbReference>
<gene>
    <name evidence="5" type="ORF">U27_04592</name>
</gene>
<protein>
    <submittedName>
        <fullName evidence="5">ABC superfamily ATP binding cassette transporter, substrate-binding protein</fullName>
    </submittedName>
</protein>
<proteinExistence type="inferred from homology"/>
<dbReference type="EMBL" id="DF820466">
    <property type="protein sequence ID" value="GAK57625.1"/>
    <property type="molecule type" value="Genomic_DNA"/>
</dbReference>
<name>A0A081BZ70_VECG1</name>
<keyword evidence="6" id="KW-1185">Reference proteome</keyword>
<evidence type="ECO:0000313" key="5">
    <source>
        <dbReference type="EMBL" id="GAK57625.1"/>
    </source>
</evidence>
<dbReference type="Gene3D" id="3.40.190.10">
    <property type="entry name" value="Periplasmic binding protein-like II"/>
    <property type="match status" value="2"/>
</dbReference>
<accession>A0A081BZ70</accession>
<dbReference type="AlphaFoldDB" id="A0A081BZ70"/>
<dbReference type="HOGENOM" id="CLU_654989_0_0_0"/>
<dbReference type="InterPro" id="IPR006059">
    <property type="entry name" value="SBP"/>
</dbReference>
<evidence type="ECO:0000256" key="3">
    <source>
        <dbReference type="ARBA" id="ARBA00022729"/>
    </source>
</evidence>
<feature type="chain" id="PRO_5001755526" evidence="4">
    <location>
        <begin position="22"/>
        <end position="419"/>
    </location>
</feature>
<evidence type="ECO:0000256" key="2">
    <source>
        <dbReference type="ARBA" id="ARBA00022448"/>
    </source>
</evidence>
<evidence type="ECO:0000256" key="1">
    <source>
        <dbReference type="ARBA" id="ARBA00008520"/>
    </source>
</evidence>
<sequence>MKNKSLWIMLLIGMFALNVSAAEITVTYMQSGTYDKAAEKIKADFEKNTGITVELVAAPWAVLNQNHITDLTTGTGEFDVMSGEFWIASVFEHMLSLDEFVTRDKYGDTFIERIWSPGPSNFYGGKRIGVPYSADAYGILYRTDLFEKYGIDANWQTWDEFIDRLKKLKDALAGTDIAANVYAWGAPEQNPAIFLGMYDGYLVNKDGAYQLEKDKAVVALQKMAGLLEYNPSNAVGLSIDEANAVFLDGKAATLICWPSFVRAAADDPAKSKVVGNWRLAHFPGPGFPMVSAWNLFISTYSDNPEESWEWIKAYSNPERAKEFMLEFGIGSPHRVTYEDEELLKQHAHDYPGQLDNLSRAKSLPWTFEAFEIFFRNTGELMIGSITPEQVVENSQAAWAEIKVPTALVEIADAQGLKQK</sequence>
<dbReference type="Proteomes" id="UP000030661">
    <property type="component" value="Unassembled WGS sequence"/>
</dbReference>
<dbReference type="InterPro" id="IPR050490">
    <property type="entry name" value="Bact_solute-bd_prot1"/>
</dbReference>
<dbReference type="STRING" id="1499967.U27_04592"/>
<dbReference type="Pfam" id="PF01547">
    <property type="entry name" value="SBP_bac_1"/>
    <property type="match status" value="1"/>
</dbReference>
<feature type="signal peptide" evidence="4">
    <location>
        <begin position="1"/>
        <end position="21"/>
    </location>
</feature>
<keyword evidence="2" id="KW-0813">Transport</keyword>
<evidence type="ECO:0000256" key="4">
    <source>
        <dbReference type="SAM" id="SignalP"/>
    </source>
</evidence>
<organism evidence="5">
    <name type="scientific">Vecturithrix granuli</name>
    <dbReference type="NCBI Taxonomy" id="1499967"/>
    <lineage>
        <taxon>Bacteria</taxon>
        <taxon>Candidatus Moduliflexota</taxon>
        <taxon>Candidatus Vecturitrichia</taxon>
        <taxon>Candidatus Vecturitrichales</taxon>
        <taxon>Candidatus Vecturitrichaceae</taxon>
        <taxon>Candidatus Vecturithrix</taxon>
    </lineage>
</organism>
<comment type="similarity">
    <text evidence="1">Belongs to the bacterial solute-binding protein 1 family.</text>
</comment>
<reference evidence="5" key="1">
    <citation type="journal article" date="2015" name="PeerJ">
        <title>First genomic representation of candidate bacterial phylum KSB3 points to enhanced environmental sensing as a trigger of wastewater bulking.</title>
        <authorList>
            <person name="Sekiguchi Y."/>
            <person name="Ohashi A."/>
            <person name="Parks D.H."/>
            <person name="Yamauchi T."/>
            <person name="Tyson G.W."/>
            <person name="Hugenholtz P."/>
        </authorList>
    </citation>
    <scope>NUCLEOTIDE SEQUENCE [LARGE SCALE GENOMIC DNA]</scope>
</reference>
<evidence type="ECO:0000313" key="6">
    <source>
        <dbReference type="Proteomes" id="UP000030661"/>
    </source>
</evidence>
<dbReference type="PANTHER" id="PTHR43649">
    <property type="entry name" value="ARABINOSE-BINDING PROTEIN-RELATED"/>
    <property type="match status" value="1"/>
</dbReference>
<dbReference type="eggNOG" id="COG1653">
    <property type="taxonomic scope" value="Bacteria"/>
</dbReference>
<dbReference type="PANTHER" id="PTHR43649:SF34">
    <property type="entry name" value="ABC TRANSPORTER PERIPLASMIC-BINDING PROTEIN YCJN-RELATED"/>
    <property type="match status" value="1"/>
</dbReference>